<evidence type="ECO:0000313" key="4">
    <source>
        <dbReference type="Proteomes" id="UP000503640"/>
    </source>
</evidence>
<name>A0A7I9VRD6_9BACT</name>
<dbReference type="Pfam" id="PF00702">
    <property type="entry name" value="Hydrolase"/>
    <property type="match status" value="1"/>
</dbReference>
<dbReference type="InterPro" id="IPR006328">
    <property type="entry name" value="2-HAD"/>
</dbReference>
<dbReference type="RefSeq" id="WP_176067154.1">
    <property type="nucleotide sequence ID" value="NZ_BJTG01000008.1"/>
</dbReference>
<comment type="similarity">
    <text evidence="1">Belongs to the HAD-like hydrolase superfamily. S-2-haloalkanoic acid dehalogenase family.</text>
</comment>
<accession>A0A7I9VRD6</accession>
<evidence type="ECO:0000256" key="2">
    <source>
        <dbReference type="ARBA" id="ARBA00022801"/>
    </source>
</evidence>
<protein>
    <submittedName>
        <fullName evidence="3">Haloacid dehalogenase</fullName>
    </submittedName>
</protein>
<dbReference type="InterPro" id="IPR023198">
    <property type="entry name" value="PGP-like_dom2"/>
</dbReference>
<reference evidence="4" key="1">
    <citation type="journal article" date="2020" name="Appl. Environ. Microbiol.">
        <title>Diazotrophic Anaeromyxobacter Isolates from Soils.</title>
        <authorList>
            <person name="Masuda Y."/>
            <person name="Yamanaka H."/>
            <person name="Xu Z.X."/>
            <person name="Shiratori Y."/>
            <person name="Aono T."/>
            <person name="Amachi S."/>
            <person name="Senoo K."/>
            <person name="Itoh H."/>
        </authorList>
    </citation>
    <scope>NUCLEOTIDE SEQUENCE [LARGE SCALE GENOMIC DNA]</scope>
    <source>
        <strain evidence="4">R267</strain>
    </source>
</reference>
<dbReference type="InterPro" id="IPR036412">
    <property type="entry name" value="HAD-like_sf"/>
</dbReference>
<dbReference type="Gene3D" id="3.40.50.1000">
    <property type="entry name" value="HAD superfamily/HAD-like"/>
    <property type="match status" value="1"/>
</dbReference>
<dbReference type="PRINTS" id="PR00413">
    <property type="entry name" value="HADHALOGNASE"/>
</dbReference>
<gene>
    <name evidence="3" type="primary">chd1</name>
    <name evidence="3" type="ORF">AMYX_32580</name>
</gene>
<dbReference type="EMBL" id="BJTG01000008">
    <property type="protein sequence ID" value="GEJ58517.1"/>
    <property type="molecule type" value="Genomic_DNA"/>
</dbReference>
<sequence>MRRPAAAVFDVIETLFPLEPLRPRLAALGLPDALDLWFTRILRDAFALDASGTFKPFREIAGGALEVLAAQRSLAPDPGAVAAVLDGFMTLDPHPEAAPAFERLRAAGVAVATLSNGGVEATRGLLERCGLLPLVTRVMGVDEVRRYKPAREVYLHAARTLGQDPGRVAMVAVHAWDLEGARRAGLSTAWASRLERRHHPAMAPPDVSAPDLLGLAEALAGLA</sequence>
<proteinExistence type="inferred from homology"/>
<dbReference type="InterPro" id="IPR023214">
    <property type="entry name" value="HAD_sf"/>
</dbReference>
<dbReference type="InterPro" id="IPR051540">
    <property type="entry name" value="S-2-haloacid_dehalogenase"/>
</dbReference>
<dbReference type="Gene3D" id="1.10.150.240">
    <property type="entry name" value="Putative phosphatase, domain 2"/>
    <property type="match status" value="1"/>
</dbReference>
<dbReference type="Proteomes" id="UP000503640">
    <property type="component" value="Unassembled WGS sequence"/>
</dbReference>
<comment type="caution">
    <text evidence="3">The sequence shown here is derived from an EMBL/GenBank/DDBJ whole genome shotgun (WGS) entry which is preliminary data.</text>
</comment>
<keyword evidence="4" id="KW-1185">Reference proteome</keyword>
<dbReference type="PANTHER" id="PTHR43316:SF3">
    <property type="entry name" value="HALOACID DEHALOGENASE, TYPE II (AFU_ORTHOLOGUE AFUA_2G07750)-RELATED"/>
    <property type="match status" value="1"/>
</dbReference>
<dbReference type="SFLD" id="SFLDG01129">
    <property type="entry name" value="C1.5:_HAD__Beta-PGM__Phosphata"/>
    <property type="match status" value="1"/>
</dbReference>
<dbReference type="NCBIfam" id="TIGR01428">
    <property type="entry name" value="HAD_type_II"/>
    <property type="match status" value="1"/>
</dbReference>
<dbReference type="AlphaFoldDB" id="A0A7I9VRD6"/>
<dbReference type="GO" id="GO:0019120">
    <property type="term" value="F:hydrolase activity, acting on acid halide bonds, in C-halide compounds"/>
    <property type="evidence" value="ECO:0007669"/>
    <property type="project" value="InterPro"/>
</dbReference>
<organism evidence="3 4">
    <name type="scientific">Anaeromyxobacter diazotrophicus</name>
    <dbReference type="NCBI Taxonomy" id="2590199"/>
    <lineage>
        <taxon>Bacteria</taxon>
        <taxon>Pseudomonadati</taxon>
        <taxon>Myxococcota</taxon>
        <taxon>Myxococcia</taxon>
        <taxon>Myxococcales</taxon>
        <taxon>Cystobacterineae</taxon>
        <taxon>Anaeromyxobacteraceae</taxon>
        <taxon>Anaeromyxobacter</taxon>
    </lineage>
</organism>
<dbReference type="InterPro" id="IPR006439">
    <property type="entry name" value="HAD-SF_hydro_IA"/>
</dbReference>
<evidence type="ECO:0000256" key="1">
    <source>
        <dbReference type="ARBA" id="ARBA00008106"/>
    </source>
</evidence>
<dbReference type="NCBIfam" id="TIGR01493">
    <property type="entry name" value="HAD-SF-IA-v2"/>
    <property type="match status" value="1"/>
</dbReference>
<dbReference type="SUPFAM" id="SSF56784">
    <property type="entry name" value="HAD-like"/>
    <property type="match status" value="1"/>
</dbReference>
<keyword evidence="2" id="KW-0378">Hydrolase</keyword>
<dbReference type="SFLD" id="SFLDS00003">
    <property type="entry name" value="Haloacid_Dehalogenase"/>
    <property type="match status" value="1"/>
</dbReference>
<dbReference type="PANTHER" id="PTHR43316">
    <property type="entry name" value="HYDROLASE, HALOACID DELAHOGENASE-RELATED"/>
    <property type="match status" value="1"/>
</dbReference>
<evidence type="ECO:0000313" key="3">
    <source>
        <dbReference type="EMBL" id="GEJ58517.1"/>
    </source>
</evidence>